<dbReference type="Pfam" id="PF02518">
    <property type="entry name" value="HATPase_c"/>
    <property type="match status" value="1"/>
</dbReference>
<dbReference type="PANTHER" id="PTHR43547">
    <property type="entry name" value="TWO-COMPONENT HISTIDINE KINASE"/>
    <property type="match status" value="1"/>
</dbReference>
<comment type="catalytic activity">
    <reaction evidence="1">
        <text>ATP + protein L-histidine = ADP + protein N-phospho-L-histidine.</text>
        <dbReference type="EC" id="2.7.13.3"/>
    </reaction>
</comment>
<dbReference type="CDD" id="cd00082">
    <property type="entry name" value="HisKA"/>
    <property type="match status" value="1"/>
</dbReference>
<feature type="domain" description="Histidine kinase" evidence="4">
    <location>
        <begin position="160"/>
        <end position="376"/>
    </location>
</feature>
<dbReference type="AlphaFoldDB" id="L0D9V7"/>
<dbReference type="Gene3D" id="3.30.565.10">
    <property type="entry name" value="Histidine kinase-like ATPase, C-terminal domain"/>
    <property type="match status" value="1"/>
</dbReference>
<protein>
    <recommendedName>
        <fullName evidence="2">histidine kinase</fullName>
        <ecNumber evidence="2">2.7.13.3</ecNumber>
    </recommendedName>
</protein>
<reference evidence="5 6" key="1">
    <citation type="submission" date="2012-02" db="EMBL/GenBank/DDBJ databases">
        <title>Complete sequence of chromosome of Singulisphaera acidiphila DSM 18658.</title>
        <authorList>
            <consortium name="US DOE Joint Genome Institute (JGI-PGF)"/>
            <person name="Lucas S."/>
            <person name="Copeland A."/>
            <person name="Lapidus A."/>
            <person name="Glavina del Rio T."/>
            <person name="Dalin E."/>
            <person name="Tice H."/>
            <person name="Bruce D."/>
            <person name="Goodwin L."/>
            <person name="Pitluck S."/>
            <person name="Peters L."/>
            <person name="Ovchinnikova G."/>
            <person name="Chertkov O."/>
            <person name="Kyrpides N."/>
            <person name="Mavromatis K."/>
            <person name="Ivanova N."/>
            <person name="Brettin T."/>
            <person name="Detter J.C."/>
            <person name="Han C."/>
            <person name="Larimer F."/>
            <person name="Land M."/>
            <person name="Hauser L."/>
            <person name="Markowitz V."/>
            <person name="Cheng J.-F."/>
            <person name="Hugenholtz P."/>
            <person name="Woyke T."/>
            <person name="Wu D."/>
            <person name="Tindall B."/>
            <person name="Pomrenke H."/>
            <person name="Brambilla E."/>
            <person name="Klenk H.-P."/>
            <person name="Eisen J.A."/>
        </authorList>
    </citation>
    <scope>NUCLEOTIDE SEQUENCE [LARGE SCALE GENOMIC DNA]</scope>
    <source>
        <strain evidence="6">ATCC BAA-1392 / DSM 18658 / VKM B-2454 / MOB10</strain>
    </source>
</reference>
<dbReference type="RefSeq" id="WP_015244583.1">
    <property type="nucleotide sequence ID" value="NC_019892.1"/>
</dbReference>
<keyword evidence="3" id="KW-0597">Phosphoprotein</keyword>
<dbReference type="SUPFAM" id="SSF47384">
    <property type="entry name" value="Homodimeric domain of signal transducing histidine kinase"/>
    <property type="match status" value="1"/>
</dbReference>
<sequence length="379" mass="42210">MLLTAQSERQAATKNGRELAVLEVDPIKWSQISSLLEVQGYRVRNYNSTTEAIASFREHERPALLILAIDSTGTSSPPIQELFALAREQNLPTLAILEPDADLKTTMDQDVEIFDWVSRGSLPIELPARVEGLLRRQARKEEVRGPSASTMPTDSRFFPLIVHDLRTPLNVVGLSLRMIDQALPRGNPDLEEDLRFVEESFKQIERMLSQLSDYYRLFEPEAPVDSLEFSPERLLSEVVETRSLKAGAKAVPIHVEIQQSCPPEALLDPTRAKQAIQYALGNALAASKVEGVYVTLRGGPDRWVTEFSVKQPPPPSVTSVELRPDLFERLCGTAAERRGMDLAIAARISEMFGGAARLEVDETRGSTIILDWPARAETK</sequence>
<dbReference type="OrthoDB" id="9757990at2"/>
<dbReference type="Pfam" id="PF00512">
    <property type="entry name" value="HisKA"/>
    <property type="match status" value="1"/>
</dbReference>
<dbReference type="eggNOG" id="COG0745">
    <property type="taxonomic scope" value="Bacteria"/>
</dbReference>
<evidence type="ECO:0000256" key="3">
    <source>
        <dbReference type="ARBA" id="ARBA00022553"/>
    </source>
</evidence>
<dbReference type="Gene3D" id="1.10.287.130">
    <property type="match status" value="1"/>
</dbReference>
<proteinExistence type="predicted"/>
<dbReference type="Proteomes" id="UP000010798">
    <property type="component" value="Chromosome"/>
</dbReference>
<dbReference type="PROSITE" id="PS50109">
    <property type="entry name" value="HIS_KIN"/>
    <property type="match status" value="1"/>
</dbReference>
<dbReference type="HOGENOM" id="CLU_729360_0_0_0"/>
<dbReference type="PANTHER" id="PTHR43547:SF11">
    <property type="entry name" value="HISTIDINE KINASE"/>
    <property type="match status" value="1"/>
</dbReference>
<dbReference type="SUPFAM" id="SSF55874">
    <property type="entry name" value="ATPase domain of HSP90 chaperone/DNA topoisomerase II/histidine kinase"/>
    <property type="match status" value="1"/>
</dbReference>
<keyword evidence="6" id="KW-1185">Reference proteome</keyword>
<dbReference type="InterPro" id="IPR036097">
    <property type="entry name" value="HisK_dim/P_sf"/>
</dbReference>
<organism evidence="5 6">
    <name type="scientific">Singulisphaera acidiphila (strain ATCC BAA-1392 / DSM 18658 / VKM B-2454 / MOB10)</name>
    <dbReference type="NCBI Taxonomy" id="886293"/>
    <lineage>
        <taxon>Bacteria</taxon>
        <taxon>Pseudomonadati</taxon>
        <taxon>Planctomycetota</taxon>
        <taxon>Planctomycetia</taxon>
        <taxon>Isosphaerales</taxon>
        <taxon>Isosphaeraceae</taxon>
        <taxon>Singulisphaera</taxon>
    </lineage>
</organism>
<evidence type="ECO:0000259" key="4">
    <source>
        <dbReference type="PROSITE" id="PS50109"/>
    </source>
</evidence>
<dbReference type="GO" id="GO:0000155">
    <property type="term" value="F:phosphorelay sensor kinase activity"/>
    <property type="evidence" value="ECO:0007669"/>
    <property type="project" value="InterPro"/>
</dbReference>
<dbReference type="SMART" id="SM00388">
    <property type="entry name" value="HisKA"/>
    <property type="match status" value="1"/>
</dbReference>
<gene>
    <name evidence="5" type="ordered locus">Sinac_1004</name>
</gene>
<evidence type="ECO:0000313" key="5">
    <source>
        <dbReference type="EMBL" id="AGA25406.1"/>
    </source>
</evidence>
<dbReference type="eggNOG" id="COG0642">
    <property type="taxonomic scope" value="Bacteria"/>
</dbReference>
<dbReference type="InterPro" id="IPR005467">
    <property type="entry name" value="His_kinase_dom"/>
</dbReference>
<evidence type="ECO:0000256" key="2">
    <source>
        <dbReference type="ARBA" id="ARBA00012438"/>
    </source>
</evidence>
<keyword evidence="5" id="KW-0808">Transferase</keyword>
<name>L0D9V7_SINAD</name>
<dbReference type="STRING" id="886293.Sinac_1004"/>
<dbReference type="InterPro" id="IPR036890">
    <property type="entry name" value="HATPase_C_sf"/>
</dbReference>
<evidence type="ECO:0000256" key="1">
    <source>
        <dbReference type="ARBA" id="ARBA00000085"/>
    </source>
</evidence>
<evidence type="ECO:0000313" key="6">
    <source>
        <dbReference type="Proteomes" id="UP000010798"/>
    </source>
</evidence>
<dbReference type="EMBL" id="CP003364">
    <property type="protein sequence ID" value="AGA25406.1"/>
    <property type="molecule type" value="Genomic_DNA"/>
</dbReference>
<accession>L0D9V7</accession>
<dbReference type="EC" id="2.7.13.3" evidence="2"/>
<keyword evidence="5" id="KW-0418">Kinase</keyword>
<dbReference type="KEGG" id="saci:Sinac_1004"/>
<dbReference type="InterPro" id="IPR003594">
    <property type="entry name" value="HATPase_dom"/>
</dbReference>
<dbReference type="InterPro" id="IPR003661">
    <property type="entry name" value="HisK_dim/P_dom"/>
</dbReference>